<name>A0A7W9GGD2_9ACTN</name>
<feature type="domain" description="NADP-dependent oxidoreductase" evidence="1">
    <location>
        <begin position="11"/>
        <end position="74"/>
    </location>
</feature>
<accession>A0A7W9GGD2</accession>
<proteinExistence type="predicted"/>
<comment type="caution">
    <text evidence="2">The sequence shown here is derived from an EMBL/GenBank/DDBJ whole genome shotgun (WGS) entry which is preliminary data.</text>
</comment>
<gene>
    <name evidence="2" type="ORF">HD596_010090</name>
</gene>
<sequence>MFDLALPLQEVAEVYGPYHNEELVGEAIAPIRDQVQIAIKLGWDIQGGRSVGLNSWPGQIRKVADASLRSLRVAHPLEPRCPAHEM</sequence>
<dbReference type="InterPro" id="IPR023210">
    <property type="entry name" value="NADP_OxRdtase_dom"/>
</dbReference>
<dbReference type="AlphaFoldDB" id="A0A7W9GGD2"/>
<dbReference type="RefSeq" id="WP_313046592.1">
    <property type="nucleotide sequence ID" value="NZ_JACHMB010000001.1"/>
</dbReference>
<organism evidence="2 3">
    <name type="scientific">Nonomuraea jabiensis</name>
    <dbReference type="NCBI Taxonomy" id="882448"/>
    <lineage>
        <taxon>Bacteria</taxon>
        <taxon>Bacillati</taxon>
        <taxon>Actinomycetota</taxon>
        <taxon>Actinomycetes</taxon>
        <taxon>Streptosporangiales</taxon>
        <taxon>Streptosporangiaceae</taxon>
        <taxon>Nonomuraea</taxon>
    </lineage>
</organism>
<keyword evidence="3" id="KW-1185">Reference proteome</keyword>
<evidence type="ECO:0000313" key="3">
    <source>
        <dbReference type="Proteomes" id="UP000579153"/>
    </source>
</evidence>
<reference evidence="2 3" key="1">
    <citation type="submission" date="2020-08" db="EMBL/GenBank/DDBJ databases">
        <title>Sequencing the genomes of 1000 actinobacteria strains.</title>
        <authorList>
            <person name="Klenk H.-P."/>
        </authorList>
    </citation>
    <scope>NUCLEOTIDE SEQUENCE [LARGE SCALE GENOMIC DNA]</scope>
    <source>
        <strain evidence="2 3">DSM 45507</strain>
    </source>
</reference>
<evidence type="ECO:0000313" key="2">
    <source>
        <dbReference type="EMBL" id="MBB5783334.1"/>
    </source>
</evidence>
<dbReference type="Proteomes" id="UP000579153">
    <property type="component" value="Unassembled WGS sequence"/>
</dbReference>
<dbReference type="EMBL" id="JACHMB010000001">
    <property type="protein sequence ID" value="MBB5783334.1"/>
    <property type="molecule type" value="Genomic_DNA"/>
</dbReference>
<evidence type="ECO:0000259" key="1">
    <source>
        <dbReference type="Pfam" id="PF00248"/>
    </source>
</evidence>
<dbReference type="Gene3D" id="3.20.20.100">
    <property type="entry name" value="NADP-dependent oxidoreductase domain"/>
    <property type="match status" value="1"/>
</dbReference>
<protein>
    <submittedName>
        <fullName evidence="2">Aryl-alcohol dehydrogenase-like predicted oxidoreductase</fullName>
    </submittedName>
</protein>
<dbReference type="Pfam" id="PF00248">
    <property type="entry name" value="Aldo_ket_red"/>
    <property type="match status" value="1"/>
</dbReference>
<dbReference type="SUPFAM" id="SSF51430">
    <property type="entry name" value="NAD(P)-linked oxidoreductase"/>
    <property type="match status" value="1"/>
</dbReference>
<dbReference type="InterPro" id="IPR036812">
    <property type="entry name" value="NAD(P)_OxRdtase_dom_sf"/>
</dbReference>